<dbReference type="Gene3D" id="3.40.390.10">
    <property type="entry name" value="Collagenase (Catalytic Domain)"/>
    <property type="match status" value="1"/>
</dbReference>
<comment type="caution">
    <text evidence="1">The sequence shown here is derived from an EMBL/GenBank/DDBJ whole genome shotgun (WGS) entry which is preliminary data.</text>
</comment>
<accession>A0ABV7FU63</accession>
<gene>
    <name evidence="1" type="ORF">ACFOHL_14715</name>
</gene>
<keyword evidence="2" id="KW-1185">Reference proteome</keyword>
<dbReference type="Proteomes" id="UP001595478">
    <property type="component" value="Unassembled WGS sequence"/>
</dbReference>
<dbReference type="PANTHER" id="PTHR32305:SF15">
    <property type="entry name" value="PROTEIN RHSA-RELATED"/>
    <property type="match status" value="1"/>
</dbReference>
<evidence type="ECO:0000313" key="2">
    <source>
        <dbReference type="Proteomes" id="UP001595478"/>
    </source>
</evidence>
<name>A0ABV7FU63_9ALTE</name>
<protein>
    <submittedName>
        <fullName evidence="1">RHS repeat-associated core domain-containing protein</fullName>
    </submittedName>
</protein>
<dbReference type="SUPFAM" id="SSF55486">
    <property type="entry name" value="Metalloproteases ('zincins'), catalytic domain"/>
    <property type="match status" value="1"/>
</dbReference>
<dbReference type="InterPro" id="IPR022385">
    <property type="entry name" value="Rhs_assc_core"/>
</dbReference>
<dbReference type="InterPro" id="IPR024079">
    <property type="entry name" value="MetalloPept_cat_dom_sf"/>
</dbReference>
<dbReference type="PANTHER" id="PTHR32305">
    <property type="match status" value="1"/>
</dbReference>
<sequence>MQTVQSQNVDYLASIKDITTRGYTGHEHVEHADIIHMNGRIYDPTLGRFLQADPFIQAPMNSQSYNRYSYVLNNPLSYTDPSGYFFKAIGNVFKKALREITKVPILNLAAQAAACYFGGPWGCAAYASASTYAVTGSLKAAFTSGVVSYISPGGGSWGNIATSAIIGGLASKAQGGNFGHGFWSAGLGAGLGGRIKLGNPVANVIVSAIVGGTVSKLTGGKFANGAQTWAFSAAMKQDWGTENIETEQNGKSSLYPKDRKNEILAPKITVDKDGNITFTDKVTVSYSGIDEATAQAYIESAEAGWEELSLDLELVSGSDGDLTISPCTDVCSVHPIDGGYLGAAAVGGRSIYYGASQFTDTPVHEFGHILGLSHTGTLRGSIMGGFRPRTVNSQDLSRLRRLYE</sequence>
<dbReference type="Gene3D" id="2.180.10.10">
    <property type="entry name" value="RHS repeat-associated core"/>
    <property type="match status" value="1"/>
</dbReference>
<dbReference type="InterPro" id="IPR050708">
    <property type="entry name" value="T6SS_VgrG/RHS"/>
</dbReference>
<evidence type="ECO:0000313" key="1">
    <source>
        <dbReference type="EMBL" id="MFC3122874.1"/>
    </source>
</evidence>
<dbReference type="NCBIfam" id="TIGR03696">
    <property type="entry name" value="Rhs_assc_core"/>
    <property type="match status" value="1"/>
</dbReference>
<dbReference type="RefSeq" id="WP_376921002.1">
    <property type="nucleotide sequence ID" value="NZ_JBHRSW010000037.1"/>
</dbReference>
<dbReference type="EMBL" id="JBHRSW010000037">
    <property type="protein sequence ID" value="MFC3122874.1"/>
    <property type="molecule type" value="Genomic_DNA"/>
</dbReference>
<proteinExistence type="predicted"/>
<organism evidence="1 2">
    <name type="scientific">Agaribacter flavus</name>
    <dbReference type="NCBI Taxonomy" id="1902781"/>
    <lineage>
        <taxon>Bacteria</taxon>
        <taxon>Pseudomonadati</taxon>
        <taxon>Pseudomonadota</taxon>
        <taxon>Gammaproteobacteria</taxon>
        <taxon>Alteromonadales</taxon>
        <taxon>Alteromonadaceae</taxon>
        <taxon>Agaribacter</taxon>
    </lineage>
</organism>
<reference evidence="2" key="1">
    <citation type="journal article" date="2019" name="Int. J. Syst. Evol. Microbiol.">
        <title>The Global Catalogue of Microorganisms (GCM) 10K type strain sequencing project: providing services to taxonomists for standard genome sequencing and annotation.</title>
        <authorList>
            <consortium name="The Broad Institute Genomics Platform"/>
            <consortium name="The Broad Institute Genome Sequencing Center for Infectious Disease"/>
            <person name="Wu L."/>
            <person name="Ma J."/>
        </authorList>
    </citation>
    <scope>NUCLEOTIDE SEQUENCE [LARGE SCALE GENOMIC DNA]</scope>
    <source>
        <strain evidence="2">KCTC 52473</strain>
    </source>
</reference>